<dbReference type="Pfam" id="PF02362">
    <property type="entry name" value="B3"/>
    <property type="match status" value="2"/>
</dbReference>
<keyword evidence="2" id="KW-0805">Transcription regulation</keyword>
<keyword evidence="4" id="KW-0804">Transcription</keyword>
<dbReference type="PROSITE" id="PS50863">
    <property type="entry name" value="B3"/>
    <property type="match status" value="2"/>
</dbReference>
<dbReference type="InterPro" id="IPR003340">
    <property type="entry name" value="B3_DNA-bd"/>
</dbReference>
<accession>A0AAD8HCR8</accession>
<comment type="subcellular location">
    <subcellularLocation>
        <location evidence="1">Nucleus</location>
    </subcellularLocation>
</comment>
<keyword evidence="5" id="KW-0539">Nucleus</keyword>
<dbReference type="EMBL" id="JAUIZM010000009">
    <property type="protein sequence ID" value="KAK1363868.1"/>
    <property type="molecule type" value="Genomic_DNA"/>
</dbReference>
<dbReference type="InterPro" id="IPR050655">
    <property type="entry name" value="Plant_B3_domain"/>
</dbReference>
<dbReference type="PANTHER" id="PTHR31920:SF108">
    <property type="entry name" value="B3 DOMAIN-CONTAINING TRANSCRIPTION FACTOR VRN1-LIKE"/>
    <property type="match status" value="1"/>
</dbReference>
<dbReference type="GO" id="GO:0003677">
    <property type="term" value="F:DNA binding"/>
    <property type="evidence" value="ECO:0007669"/>
    <property type="project" value="UniProtKB-KW"/>
</dbReference>
<evidence type="ECO:0000256" key="3">
    <source>
        <dbReference type="ARBA" id="ARBA00023125"/>
    </source>
</evidence>
<evidence type="ECO:0000259" key="6">
    <source>
        <dbReference type="PROSITE" id="PS50863"/>
    </source>
</evidence>
<evidence type="ECO:0000256" key="5">
    <source>
        <dbReference type="ARBA" id="ARBA00023242"/>
    </source>
</evidence>
<gene>
    <name evidence="7" type="ORF">POM88_039429</name>
</gene>
<evidence type="ECO:0000256" key="1">
    <source>
        <dbReference type="ARBA" id="ARBA00004123"/>
    </source>
</evidence>
<keyword evidence="8" id="KW-1185">Reference proteome</keyword>
<evidence type="ECO:0000313" key="7">
    <source>
        <dbReference type="EMBL" id="KAK1363868.1"/>
    </source>
</evidence>
<dbReference type="SMART" id="SM01019">
    <property type="entry name" value="B3"/>
    <property type="match status" value="2"/>
</dbReference>
<reference evidence="7" key="2">
    <citation type="submission" date="2023-05" db="EMBL/GenBank/DDBJ databases">
        <authorList>
            <person name="Schelkunov M.I."/>
        </authorList>
    </citation>
    <scope>NUCLEOTIDE SEQUENCE</scope>
    <source>
        <strain evidence="7">Hsosn_3</strain>
        <tissue evidence="7">Leaf</tissue>
    </source>
</reference>
<feature type="domain" description="TF-B3" evidence="6">
    <location>
        <begin position="35"/>
        <end position="127"/>
    </location>
</feature>
<feature type="domain" description="TF-B3" evidence="6">
    <location>
        <begin position="224"/>
        <end position="319"/>
    </location>
</feature>
<dbReference type="SUPFAM" id="SSF101936">
    <property type="entry name" value="DNA-binding pseudobarrel domain"/>
    <property type="match status" value="2"/>
</dbReference>
<name>A0AAD8HCR8_9APIA</name>
<dbReference type="InterPro" id="IPR015300">
    <property type="entry name" value="DNA-bd_pseudobarrel_sf"/>
</dbReference>
<proteinExistence type="predicted"/>
<evidence type="ECO:0000313" key="8">
    <source>
        <dbReference type="Proteomes" id="UP001237642"/>
    </source>
</evidence>
<dbReference type="Gene3D" id="2.40.330.10">
    <property type="entry name" value="DNA-binding pseudobarrel domain"/>
    <property type="match status" value="2"/>
</dbReference>
<dbReference type="PANTHER" id="PTHR31920">
    <property type="entry name" value="B3 DOMAIN-CONTAINING"/>
    <property type="match status" value="1"/>
</dbReference>
<organism evidence="7 8">
    <name type="scientific">Heracleum sosnowskyi</name>
    <dbReference type="NCBI Taxonomy" id="360622"/>
    <lineage>
        <taxon>Eukaryota</taxon>
        <taxon>Viridiplantae</taxon>
        <taxon>Streptophyta</taxon>
        <taxon>Embryophyta</taxon>
        <taxon>Tracheophyta</taxon>
        <taxon>Spermatophyta</taxon>
        <taxon>Magnoliopsida</taxon>
        <taxon>eudicotyledons</taxon>
        <taxon>Gunneridae</taxon>
        <taxon>Pentapetalae</taxon>
        <taxon>asterids</taxon>
        <taxon>campanulids</taxon>
        <taxon>Apiales</taxon>
        <taxon>Apiaceae</taxon>
        <taxon>Apioideae</taxon>
        <taxon>apioid superclade</taxon>
        <taxon>Tordylieae</taxon>
        <taxon>Tordyliinae</taxon>
        <taxon>Heracleum</taxon>
    </lineage>
</organism>
<reference evidence="7" key="1">
    <citation type="submission" date="2023-02" db="EMBL/GenBank/DDBJ databases">
        <title>Genome of toxic invasive species Heracleum sosnowskyi carries increased number of genes despite the absence of recent whole-genome duplications.</title>
        <authorList>
            <person name="Schelkunov M."/>
            <person name="Shtratnikova V."/>
            <person name="Makarenko M."/>
            <person name="Klepikova A."/>
            <person name="Omelchenko D."/>
            <person name="Novikova G."/>
            <person name="Obukhova E."/>
            <person name="Bogdanov V."/>
            <person name="Penin A."/>
            <person name="Logacheva M."/>
        </authorList>
    </citation>
    <scope>NUCLEOTIDE SEQUENCE</scope>
    <source>
        <strain evidence="7">Hsosn_3</strain>
        <tissue evidence="7">Leaf</tissue>
    </source>
</reference>
<keyword evidence="3" id="KW-0238">DNA-binding</keyword>
<comment type="caution">
    <text evidence="7">The sequence shown here is derived from an EMBL/GenBank/DDBJ whole genome shotgun (WGS) entry which is preliminary data.</text>
</comment>
<dbReference type="Proteomes" id="UP001237642">
    <property type="component" value="Unassembled WGS sequence"/>
</dbReference>
<evidence type="ECO:0000256" key="4">
    <source>
        <dbReference type="ARBA" id="ARBA00023163"/>
    </source>
</evidence>
<dbReference type="GO" id="GO:0005634">
    <property type="term" value="C:nucleus"/>
    <property type="evidence" value="ECO:0007669"/>
    <property type="project" value="UniProtKB-SubCell"/>
</dbReference>
<protein>
    <recommendedName>
        <fullName evidence="6">TF-B3 domain-containing protein</fullName>
    </recommendedName>
</protein>
<dbReference type="CDD" id="cd10017">
    <property type="entry name" value="B3_DNA"/>
    <property type="match status" value="2"/>
</dbReference>
<dbReference type="AlphaFoldDB" id="A0AAD8HCR8"/>
<sequence length="325" mass="36975">MKKGLSLHYKTNQKKSVRTPCMDSLQSSSPVKPRCFFKIIISPVTPHSTLTIPRKFIACGYDLADKVFLKAPASSVWNVELKRTSGEVMLRNGWPEFAAYYSICIGYILLFTYKGNSHFHVTIMDKSGTEIEYPVSSRKEGTGKDFFFLQYFLNCVEKPTTVIPSQASGIQHNRIKPVKVEVDLDKPRQHVITAIGASESAIEERKARALALAKAFKSNKPFFILKVQPSHVNKAGRSVHVPRAFKEAYDTWRENERVIIQFAERTWLADFRWTSIGYRLSNGWKKFARDCSLTVGDACVFELVNPSKKLFQAIIYRATAKDEKC</sequence>
<evidence type="ECO:0000256" key="2">
    <source>
        <dbReference type="ARBA" id="ARBA00023015"/>
    </source>
</evidence>